<dbReference type="AlphaFoldDB" id="A0A9Q0YPF9"/>
<keyword evidence="1" id="KW-0732">Signal</keyword>
<comment type="caution">
    <text evidence="2">The sequence shown here is derived from an EMBL/GenBank/DDBJ whole genome shotgun (WGS) entry which is preliminary data.</text>
</comment>
<organism evidence="2 3">
    <name type="scientific">Holothuria leucospilota</name>
    <name type="common">Black long sea cucumber</name>
    <name type="synonym">Mertensiothuria leucospilota</name>
    <dbReference type="NCBI Taxonomy" id="206669"/>
    <lineage>
        <taxon>Eukaryota</taxon>
        <taxon>Metazoa</taxon>
        <taxon>Echinodermata</taxon>
        <taxon>Eleutherozoa</taxon>
        <taxon>Echinozoa</taxon>
        <taxon>Holothuroidea</taxon>
        <taxon>Aspidochirotacea</taxon>
        <taxon>Aspidochirotida</taxon>
        <taxon>Holothuriidae</taxon>
        <taxon>Holothuria</taxon>
    </lineage>
</organism>
<feature type="signal peptide" evidence="1">
    <location>
        <begin position="1"/>
        <end position="29"/>
    </location>
</feature>
<keyword evidence="3" id="KW-1185">Reference proteome</keyword>
<evidence type="ECO:0000313" key="2">
    <source>
        <dbReference type="EMBL" id="KAJ8024314.1"/>
    </source>
</evidence>
<feature type="chain" id="PRO_5040264612" evidence="1">
    <location>
        <begin position="30"/>
        <end position="166"/>
    </location>
</feature>
<dbReference type="Proteomes" id="UP001152320">
    <property type="component" value="Chromosome 19"/>
</dbReference>
<evidence type="ECO:0000313" key="3">
    <source>
        <dbReference type="Proteomes" id="UP001152320"/>
    </source>
</evidence>
<sequence>MKMNISATTVIQLGILMALFCLCMVSAEGRPNLLQDRRSQGWTPQALFLYGIMGPRRQKDVSYNTMKRTAWGPRPNIMRAWHPARVSRAVRSFDDLVDEDDEGKRAGWTGRSRVFGRAEDTDDKRVPEELLEAYEEFPLLKRMREIAEKRESEQNRVLGELQDFDE</sequence>
<name>A0A9Q0YPF9_HOLLE</name>
<reference evidence="2" key="1">
    <citation type="submission" date="2021-10" db="EMBL/GenBank/DDBJ databases">
        <title>Tropical sea cucumber genome reveals ecological adaptation and Cuvierian tubules defense mechanism.</title>
        <authorList>
            <person name="Chen T."/>
        </authorList>
    </citation>
    <scope>NUCLEOTIDE SEQUENCE</scope>
    <source>
        <strain evidence="2">Nanhai2018</strain>
        <tissue evidence="2">Muscle</tissue>
    </source>
</reference>
<dbReference type="EMBL" id="JAIZAY010000019">
    <property type="protein sequence ID" value="KAJ8024314.1"/>
    <property type="molecule type" value="Genomic_DNA"/>
</dbReference>
<accession>A0A9Q0YPF9</accession>
<evidence type="ECO:0000256" key="1">
    <source>
        <dbReference type="SAM" id="SignalP"/>
    </source>
</evidence>
<protein>
    <submittedName>
        <fullName evidence="2">Uncharacterized protein</fullName>
    </submittedName>
</protein>
<gene>
    <name evidence="2" type="ORF">HOLleu_37026</name>
</gene>
<proteinExistence type="predicted"/>